<proteinExistence type="predicted"/>
<evidence type="ECO:0000256" key="1">
    <source>
        <dbReference type="SAM" id="Phobius"/>
    </source>
</evidence>
<accession>A0ABW5U2H6</accession>
<feature type="transmembrane region" description="Helical" evidence="1">
    <location>
        <begin position="150"/>
        <end position="168"/>
    </location>
</feature>
<dbReference type="RefSeq" id="WP_386372142.1">
    <property type="nucleotide sequence ID" value="NZ_JBHUMP010000003.1"/>
</dbReference>
<feature type="transmembrane region" description="Helical" evidence="1">
    <location>
        <begin position="84"/>
        <end position="111"/>
    </location>
</feature>
<sequence>MRDLISQIWSFEYAVVPCLLAYLLFDLPIIYRRITRKLYVPIYFAFFPYGYSDELYARYFDEDTFGVLGGGFSETEIDNARLRIIWVSVLSLALTMAISPFVAAMFSYYFLTLEQQAQFFITLAVVKVVMLGMSLYDLRWHHRVTDIIPPMYIGGIYILYLIAILTFYDRGLKWIAERDASGGVALIANDLLDFFLYDIGVGILFVGIIGFLLPWRLTKGTGQPVKGTYSSED</sequence>
<evidence type="ECO:0000313" key="3">
    <source>
        <dbReference type="Proteomes" id="UP001597474"/>
    </source>
</evidence>
<organism evidence="2 3">
    <name type="scientific">Sulfitobacter aestuarii</name>
    <dbReference type="NCBI Taxonomy" id="2161676"/>
    <lineage>
        <taxon>Bacteria</taxon>
        <taxon>Pseudomonadati</taxon>
        <taxon>Pseudomonadota</taxon>
        <taxon>Alphaproteobacteria</taxon>
        <taxon>Rhodobacterales</taxon>
        <taxon>Roseobacteraceae</taxon>
        <taxon>Sulfitobacter</taxon>
    </lineage>
</organism>
<evidence type="ECO:0000313" key="2">
    <source>
        <dbReference type="EMBL" id="MFD2738957.1"/>
    </source>
</evidence>
<comment type="caution">
    <text evidence="2">The sequence shown here is derived from an EMBL/GenBank/DDBJ whole genome shotgun (WGS) entry which is preliminary data.</text>
</comment>
<name>A0ABW5U2H6_9RHOB</name>
<dbReference type="Proteomes" id="UP001597474">
    <property type="component" value="Unassembled WGS sequence"/>
</dbReference>
<keyword evidence="1" id="KW-0812">Transmembrane</keyword>
<reference evidence="3" key="1">
    <citation type="journal article" date="2019" name="Int. J. Syst. Evol. Microbiol.">
        <title>The Global Catalogue of Microorganisms (GCM) 10K type strain sequencing project: providing services to taxonomists for standard genome sequencing and annotation.</title>
        <authorList>
            <consortium name="The Broad Institute Genomics Platform"/>
            <consortium name="The Broad Institute Genome Sequencing Center for Infectious Disease"/>
            <person name="Wu L."/>
            <person name="Ma J."/>
        </authorList>
    </citation>
    <scope>NUCLEOTIDE SEQUENCE [LARGE SCALE GENOMIC DNA]</scope>
    <source>
        <strain evidence="3">TISTR 2562</strain>
    </source>
</reference>
<protein>
    <recommendedName>
        <fullName evidence="4">Lycopene cyclase domain-containing protein</fullName>
    </recommendedName>
</protein>
<keyword evidence="1" id="KW-1133">Transmembrane helix</keyword>
<keyword evidence="1" id="KW-0472">Membrane</keyword>
<feature type="transmembrane region" description="Helical" evidence="1">
    <location>
        <begin position="13"/>
        <end position="31"/>
    </location>
</feature>
<keyword evidence="3" id="KW-1185">Reference proteome</keyword>
<evidence type="ECO:0008006" key="4">
    <source>
        <dbReference type="Google" id="ProtNLM"/>
    </source>
</evidence>
<feature type="transmembrane region" description="Helical" evidence="1">
    <location>
        <begin position="117"/>
        <end position="138"/>
    </location>
</feature>
<feature type="transmembrane region" description="Helical" evidence="1">
    <location>
        <begin position="194"/>
        <end position="213"/>
    </location>
</feature>
<gene>
    <name evidence="2" type="ORF">ACFSUD_05215</name>
</gene>
<dbReference type="EMBL" id="JBHUMP010000003">
    <property type="protein sequence ID" value="MFD2738957.1"/>
    <property type="molecule type" value="Genomic_DNA"/>
</dbReference>